<gene>
    <name evidence="14" type="primary">uppP</name>
    <name evidence="15" type="ORF">H9962_05740</name>
</gene>
<evidence type="ECO:0000256" key="12">
    <source>
        <dbReference type="ARBA" id="ARBA00032932"/>
    </source>
</evidence>
<protein>
    <recommendedName>
        <fullName evidence="4 14">Undecaprenyl-diphosphatase</fullName>
        <ecNumber evidence="3 14">3.6.1.27</ecNumber>
    </recommendedName>
    <alternativeName>
        <fullName evidence="12 14">Bacitracin resistance protein</fullName>
    </alternativeName>
    <alternativeName>
        <fullName evidence="11 14">Undecaprenyl pyrophosphate phosphatase</fullName>
    </alternativeName>
</protein>
<proteinExistence type="inferred from homology"/>
<feature type="transmembrane region" description="Helical" evidence="14">
    <location>
        <begin position="39"/>
        <end position="62"/>
    </location>
</feature>
<sequence>MDSLWIAALLGLVEGLTEFLPVSSTGHLILVGDALGLSGPRAATFEIVIQFGAILAVLLLYWGRFRGLLRPRSDRTFSGPRGIALLVTTTLPGALLGLAADGFIKSLFSPACVVASLGVGAVCMLLVEWRVARNPARVHPASGLDQLSFRQALGVGCFQCLALWPGFSRSASTIMGGMLLGLRREVAAEYSFIAAVPLIVGAAGYDLLKSFQLFSAADLPFFVVGTLVAFVSAVAAIKTFIALLGRTTLRPFAVYRLLLIIPVYWFLVR</sequence>
<comment type="miscellaneous">
    <text evidence="14">Bacitracin is thought to be involved in the inhibition of peptidoglycan synthesis by sequestering undecaprenyl diphosphate, thereby reducing the pool of lipid carrier available.</text>
</comment>
<dbReference type="PANTHER" id="PTHR30622:SF3">
    <property type="entry name" value="UNDECAPRENYL-DIPHOSPHATASE"/>
    <property type="match status" value="1"/>
</dbReference>
<keyword evidence="8 14" id="KW-1133">Transmembrane helix</keyword>
<evidence type="ECO:0000256" key="5">
    <source>
        <dbReference type="ARBA" id="ARBA00022475"/>
    </source>
</evidence>
<reference evidence="15" key="2">
    <citation type="submission" date="2021-04" db="EMBL/GenBank/DDBJ databases">
        <authorList>
            <person name="Gilroy R."/>
        </authorList>
    </citation>
    <scope>NUCLEOTIDE SEQUENCE</scope>
    <source>
        <strain evidence="15">CHK186-16707</strain>
    </source>
</reference>
<keyword evidence="14" id="KW-0573">Peptidoglycan synthesis</keyword>
<evidence type="ECO:0000256" key="8">
    <source>
        <dbReference type="ARBA" id="ARBA00022989"/>
    </source>
</evidence>
<evidence type="ECO:0000256" key="1">
    <source>
        <dbReference type="ARBA" id="ARBA00004651"/>
    </source>
</evidence>
<organism evidence="15 16">
    <name type="scientific">Candidatus Mailhella merdigallinarum</name>
    <dbReference type="NCBI Taxonomy" id="2838658"/>
    <lineage>
        <taxon>Bacteria</taxon>
        <taxon>Pseudomonadati</taxon>
        <taxon>Thermodesulfobacteriota</taxon>
        <taxon>Desulfovibrionia</taxon>
        <taxon>Desulfovibrionales</taxon>
        <taxon>Desulfovibrionaceae</taxon>
        <taxon>Mailhella</taxon>
    </lineage>
</organism>
<dbReference type="GO" id="GO:0071555">
    <property type="term" value="P:cell wall organization"/>
    <property type="evidence" value="ECO:0007669"/>
    <property type="project" value="UniProtKB-KW"/>
</dbReference>
<dbReference type="GO" id="GO:0009252">
    <property type="term" value="P:peptidoglycan biosynthetic process"/>
    <property type="evidence" value="ECO:0007669"/>
    <property type="project" value="UniProtKB-KW"/>
</dbReference>
<evidence type="ECO:0000256" key="4">
    <source>
        <dbReference type="ARBA" id="ARBA00021581"/>
    </source>
</evidence>
<feature type="transmembrane region" description="Helical" evidence="14">
    <location>
        <begin position="83"/>
        <end position="100"/>
    </location>
</feature>
<dbReference type="Proteomes" id="UP000824225">
    <property type="component" value="Unassembled WGS sequence"/>
</dbReference>
<keyword evidence="14" id="KW-0961">Cell wall biogenesis/degradation</keyword>
<feature type="transmembrane region" description="Helical" evidence="14">
    <location>
        <begin position="106"/>
        <end position="127"/>
    </location>
</feature>
<dbReference type="Pfam" id="PF02673">
    <property type="entry name" value="BacA"/>
    <property type="match status" value="1"/>
</dbReference>
<evidence type="ECO:0000256" key="9">
    <source>
        <dbReference type="ARBA" id="ARBA00023136"/>
    </source>
</evidence>
<evidence type="ECO:0000256" key="7">
    <source>
        <dbReference type="ARBA" id="ARBA00022801"/>
    </source>
</evidence>
<accession>A0A9D2HDV5</accession>
<feature type="transmembrane region" description="Helical" evidence="14">
    <location>
        <begin position="187"/>
        <end position="208"/>
    </location>
</feature>
<dbReference type="AlphaFoldDB" id="A0A9D2HDV5"/>
<dbReference type="InterPro" id="IPR003824">
    <property type="entry name" value="UppP"/>
</dbReference>
<comment type="caution">
    <text evidence="15">The sequence shown here is derived from an EMBL/GenBank/DDBJ whole genome shotgun (WGS) entry which is preliminary data.</text>
</comment>
<dbReference type="NCBIfam" id="NF001390">
    <property type="entry name" value="PRK00281.1-4"/>
    <property type="match status" value="1"/>
</dbReference>
<evidence type="ECO:0000256" key="6">
    <source>
        <dbReference type="ARBA" id="ARBA00022692"/>
    </source>
</evidence>
<dbReference type="GO" id="GO:0008360">
    <property type="term" value="P:regulation of cell shape"/>
    <property type="evidence" value="ECO:0007669"/>
    <property type="project" value="UniProtKB-KW"/>
</dbReference>
<keyword evidence="5 14" id="KW-1003">Cell membrane</keyword>
<evidence type="ECO:0000256" key="14">
    <source>
        <dbReference type="HAMAP-Rule" id="MF_01006"/>
    </source>
</evidence>
<keyword evidence="14" id="KW-0133">Cell shape</keyword>
<evidence type="ECO:0000313" key="16">
    <source>
        <dbReference type="Proteomes" id="UP000824225"/>
    </source>
</evidence>
<reference evidence="15" key="1">
    <citation type="journal article" date="2021" name="PeerJ">
        <title>Extensive microbial diversity within the chicken gut microbiome revealed by metagenomics and culture.</title>
        <authorList>
            <person name="Gilroy R."/>
            <person name="Ravi A."/>
            <person name="Getino M."/>
            <person name="Pursley I."/>
            <person name="Horton D.L."/>
            <person name="Alikhan N.F."/>
            <person name="Baker D."/>
            <person name="Gharbi K."/>
            <person name="Hall N."/>
            <person name="Watson M."/>
            <person name="Adriaenssens E.M."/>
            <person name="Foster-Nyarko E."/>
            <person name="Jarju S."/>
            <person name="Secka A."/>
            <person name="Antonio M."/>
            <person name="Oren A."/>
            <person name="Chaudhuri R.R."/>
            <person name="La Ragione R."/>
            <person name="Hildebrand F."/>
            <person name="Pallen M.J."/>
        </authorList>
    </citation>
    <scope>NUCLEOTIDE SEQUENCE</scope>
    <source>
        <strain evidence="15">CHK186-16707</strain>
    </source>
</reference>
<keyword evidence="10 14" id="KW-0046">Antibiotic resistance</keyword>
<dbReference type="GO" id="GO:0046677">
    <property type="term" value="P:response to antibiotic"/>
    <property type="evidence" value="ECO:0007669"/>
    <property type="project" value="UniProtKB-UniRule"/>
</dbReference>
<name>A0A9D2HDV5_9BACT</name>
<dbReference type="PANTHER" id="PTHR30622">
    <property type="entry name" value="UNDECAPRENYL-DIPHOSPHATASE"/>
    <property type="match status" value="1"/>
</dbReference>
<keyword evidence="9 14" id="KW-0472">Membrane</keyword>
<evidence type="ECO:0000256" key="11">
    <source>
        <dbReference type="ARBA" id="ARBA00032707"/>
    </source>
</evidence>
<evidence type="ECO:0000256" key="13">
    <source>
        <dbReference type="ARBA" id="ARBA00047594"/>
    </source>
</evidence>
<dbReference type="EC" id="3.6.1.27" evidence="3 14"/>
<dbReference type="EMBL" id="DXAN01000020">
    <property type="protein sequence ID" value="HJA08674.1"/>
    <property type="molecule type" value="Genomic_DNA"/>
</dbReference>
<dbReference type="GO" id="GO:0050380">
    <property type="term" value="F:undecaprenyl-diphosphatase activity"/>
    <property type="evidence" value="ECO:0007669"/>
    <property type="project" value="UniProtKB-UniRule"/>
</dbReference>
<dbReference type="NCBIfam" id="TIGR00753">
    <property type="entry name" value="undec_PP_bacA"/>
    <property type="match status" value="1"/>
</dbReference>
<dbReference type="HAMAP" id="MF_01006">
    <property type="entry name" value="Undec_diphosphatase"/>
    <property type="match status" value="1"/>
</dbReference>
<comment type="function">
    <text evidence="14">Catalyzes the dephosphorylation of undecaprenyl diphosphate (UPP). Confers resistance to bacitracin.</text>
</comment>
<evidence type="ECO:0000256" key="2">
    <source>
        <dbReference type="ARBA" id="ARBA00010621"/>
    </source>
</evidence>
<dbReference type="GO" id="GO:0005886">
    <property type="term" value="C:plasma membrane"/>
    <property type="evidence" value="ECO:0007669"/>
    <property type="project" value="UniProtKB-SubCell"/>
</dbReference>
<feature type="transmembrane region" description="Helical" evidence="14">
    <location>
        <begin position="249"/>
        <end position="268"/>
    </location>
</feature>
<evidence type="ECO:0000256" key="10">
    <source>
        <dbReference type="ARBA" id="ARBA00023251"/>
    </source>
</evidence>
<evidence type="ECO:0000256" key="3">
    <source>
        <dbReference type="ARBA" id="ARBA00012374"/>
    </source>
</evidence>
<comment type="catalytic activity">
    <reaction evidence="13 14">
        <text>di-trans,octa-cis-undecaprenyl diphosphate + H2O = di-trans,octa-cis-undecaprenyl phosphate + phosphate + H(+)</text>
        <dbReference type="Rhea" id="RHEA:28094"/>
        <dbReference type="ChEBI" id="CHEBI:15377"/>
        <dbReference type="ChEBI" id="CHEBI:15378"/>
        <dbReference type="ChEBI" id="CHEBI:43474"/>
        <dbReference type="ChEBI" id="CHEBI:58405"/>
        <dbReference type="ChEBI" id="CHEBI:60392"/>
        <dbReference type="EC" id="3.6.1.27"/>
    </reaction>
</comment>
<feature type="transmembrane region" description="Helical" evidence="14">
    <location>
        <begin position="220"/>
        <end position="243"/>
    </location>
</feature>
<comment type="similarity">
    <text evidence="2 14">Belongs to the UppP family.</text>
</comment>
<comment type="subcellular location">
    <subcellularLocation>
        <location evidence="1 14">Cell membrane</location>
        <topology evidence="1 14">Multi-pass membrane protein</topology>
    </subcellularLocation>
</comment>
<evidence type="ECO:0000313" key="15">
    <source>
        <dbReference type="EMBL" id="HJA08674.1"/>
    </source>
</evidence>
<keyword evidence="6 14" id="KW-0812">Transmembrane</keyword>
<keyword evidence="7 14" id="KW-0378">Hydrolase</keyword>